<proteinExistence type="predicted"/>
<feature type="domain" description="DUF5616" evidence="2">
    <location>
        <begin position="83"/>
        <end position="220"/>
    </location>
</feature>
<gene>
    <name evidence="3" type="ORF">YH65_06200</name>
</gene>
<keyword evidence="4" id="KW-1185">Reference proteome</keyword>
<accession>A0A7U4M192</accession>
<evidence type="ECO:0008006" key="5">
    <source>
        <dbReference type="Google" id="ProtNLM"/>
    </source>
</evidence>
<sequence>MPLRHRGVHPKDTEYFAKDQLPKLATAVKELSWLLGRGYSMKAALTLVGDHHQLATRQRLAVGRIACTDGKIAARQAKCISLEALKEREVLIDGFNLIITIETALGGGAVFDCLDGCYRDLSSVYGSYRPVEETLPAIELIGDLLAGYHPEQVHWLFDRPVSNSGRLAGMVQHLGDAHNWPFTTETTDRTDALLTASRHIVVSCDSAILDRTAHWCNLAREVIMRSVPDAWVIDLKG</sequence>
<protein>
    <recommendedName>
        <fullName evidence="5">DUF434 domain-containing protein</fullName>
    </recommendedName>
</protein>
<dbReference type="AlphaFoldDB" id="A0A7U4M192"/>
<feature type="domain" description="DUF434" evidence="1">
    <location>
        <begin position="23"/>
        <end position="78"/>
    </location>
</feature>
<dbReference type="InterPro" id="IPR041652">
    <property type="entry name" value="DUF5616"/>
</dbReference>
<name>A0A7U4M192_9BACT</name>
<dbReference type="Pfam" id="PF04256">
    <property type="entry name" value="DUF434"/>
    <property type="match status" value="1"/>
</dbReference>
<dbReference type="InterPro" id="IPR007368">
    <property type="entry name" value="DUF434"/>
</dbReference>
<organism evidence="3 4">
    <name type="scientific">Sulfurovum lithotrophicum</name>
    <dbReference type="NCBI Taxonomy" id="206403"/>
    <lineage>
        <taxon>Bacteria</taxon>
        <taxon>Pseudomonadati</taxon>
        <taxon>Campylobacterota</taxon>
        <taxon>Epsilonproteobacteria</taxon>
        <taxon>Campylobacterales</taxon>
        <taxon>Sulfurovaceae</taxon>
        <taxon>Sulfurovum</taxon>
    </lineage>
</organism>
<dbReference type="PANTHER" id="PTHR42252:SF1">
    <property type="entry name" value="DUF434 DOMAIN-CONTAINING PROTEIN"/>
    <property type="match status" value="1"/>
</dbReference>
<dbReference type="Proteomes" id="UP000034444">
    <property type="component" value="Chromosome"/>
</dbReference>
<reference evidence="3 4" key="1">
    <citation type="submission" date="2015-04" db="EMBL/GenBank/DDBJ databases">
        <title>Complete genome sequence of Sulfurovum lithotrophicum ATCC BAA-797T.</title>
        <authorList>
            <person name="Ahn J."/>
            <person name="Park G."/>
            <person name="Jeon W."/>
            <person name="Jang Y."/>
            <person name="Jang M."/>
            <person name="Lee H."/>
            <person name="Lee H."/>
        </authorList>
    </citation>
    <scope>NUCLEOTIDE SEQUENCE [LARGE SCALE GENOMIC DNA]</scope>
    <source>
        <strain evidence="4">ATCC BAA-797 / 42BKT</strain>
    </source>
</reference>
<dbReference type="KEGG" id="slh:YH65_06200"/>
<dbReference type="Pfam" id="PF18481">
    <property type="entry name" value="DUF5616"/>
    <property type="match status" value="1"/>
</dbReference>
<reference evidence="4" key="2">
    <citation type="journal article" date="2017" name="Stand. Genomic Sci.">
        <title>Complete genome sequence of the sulfur-oxidizing chemolithoautotrophic Sulfurovum lithotrophicum 42BKTT.</title>
        <authorList>
            <person name="Jeon W."/>
            <person name="Priscilla L."/>
            <person name="Park G."/>
            <person name="Lee H."/>
            <person name="Lee N."/>
            <person name="Lee D."/>
            <person name="Kwon H."/>
            <person name="Ahn I."/>
            <person name="Lee C."/>
            <person name="Lee H."/>
            <person name="Ahn J."/>
        </authorList>
    </citation>
    <scope>NUCLEOTIDE SEQUENCE [LARGE SCALE GENOMIC DNA]</scope>
    <source>
        <strain evidence="4">ATCC BAA-797 / 42BKT</strain>
    </source>
</reference>
<dbReference type="PANTHER" id="PTHR42252">
    <property type="entry name" value="DUF5616 DOMAIN-CONTAINING PROTEIN"/>
    <property type="match status" value="1"/>
</dbReference>
<evidence type="ECO:0000313" key="3">
    <source>
        <dbReference type="EMBL" id="AKF25028.1"/>
    </source>
</evidence>
<evidence type="ECO:0000313" key="4">
    <source>
        <dbReference type="Proteomes" id="UP000034444"/>
    </source>
</evidence>
<dbReference type="EMBL" id="CP011308">
    <property type="protein sequence ID" value="AKF25028.1"/>
    <property type="molecule type" value="Genomic_DNA"/>
</dbReference>
<evidence type="ECO:0000259" key="2">
    <source>
        <dbReference type="Pfam" id="PF18481"/>
    </source>
</evidence>
<evidence type="ECO:0000259" key="1">
    <source>
        <dbReference type="Pfam" id="PF04256"/>
    </source>
</evidence>